<dbReference type="RefSeq" id="WP_136818635.1">
    <property type="nucleotide sequence ID" value="NZ_BMJX01000001.1"/>
</dbReference>
<keyword evidence="1 4" id="KW-0808">Transferase</keyword>
<dbReference type="InterPro" id="IPR050680">
    <property type="entry name" value="YpeA/RimI_acetyltransf"/>
</dbReference>
<dbReference type="EMBL" id="SUKA01000001">
    <property type="protein sequence ID" value="TJY67768.1"/>
    <property type="molecule type" value="Genomic_DNA"/>
</dbReference>
<dbReference type="SUPFAM" id="SSF55729">
    <property type="entry name" value="Acyl-CoA N-acyltransferases (Nat)"/>
    <property type="match status" value="1"/>
</dbReference>
<evidence type="ECO:0000256" key="1">
    <source>
        <dbReference type="ARBA" id="ARBA00022679"/>
    </source>
</evidence>
<evidence type="ECO:0000313" key="5">
    <source>
        <dbReference type="Proteomes" id="UP000309872"/>
    </source>
</evidence>
<dbReference type="AlphaFoldDB" id="A0A4U0H7S5"/>
<dbReference type="PANTHER" id="PTHR43420">
    <property type="entry name" value="ACETYLTRANSFERASE"/>
    <property type="match status" value="1"/>
</dbReference>
<dbReference type="Pfam" id="PF13673">
    <property type="entry name" value="Acetyltransf_10"/>
    <property type="match status" value="1"/>
</dbReference>
<gene>
    <name evidence="4" type="ORF">FAZ19_00445</name>
</gene>
<dbReference type="Gene3D" id="3.40.630.30">
    <property type="match status" value="1"/>
</dbReference>
<dbReference type="GO" id="GO:0016747">
    <property type="term" value="F:acyltransferase activity, transferring groups other than amino-acyl groups"/>
    <property type="evidence" value="ECO:0007669"/>
    <property type="project" value="InterPro"/>
</dbReference>
<evidence type="ECO:0000313" key="4">
    <source>
        <dbReference type="EMBL" id="TJY67768.1"/>
    </source>
</evidence>
<feature type="domain" description="N-acetyltransferase" evidence="3">
    <location>
        <begin position="2"/>
        <end position="165"/>
    </location>
</feature>
<dbReference type="InterPro" id="IPR016181">
    <property type="entry name" value="Acyl_CoA_acyltransferase"/>
</dbReference>
<dbReference type="InterPro" id="IPR000182">
    <property type="entry name" value="GNAT_dom"/>
</dbReference>
<dbReference type="CDD" id="cd04301">
    <property type="entry name" value="NAT_SF"/>
    <property type="match status" value="1"/>
</dbReference>
<evidence type="ECO:0000259" key="3">
    <source>
        <dbReference type="PROSITE" id="PS51186"/>
    </source>
</evidence>
<proteinExistence type="predicted"/>
<accession>A0A4U0H7S5</accession>
<reference evidence="4 5" key="1">
    <citation type="submission" date="2019-04" db="EMBL/GenBank/DDBJ databases">
        <title>Sphingobacterium olei sp. nov., isolated from oil-contaminated soil.</title>
        <authorList>
            <person name="Liu B."/>
        </authorList>
    </citation>
    <scope>NUCLEOTIDE SEQUENCE [LARGE SCALE GENOMIC DNA]</scope>
    <source>
        <strain evidence="4 5">Y3L14</strain>
    </source>
</reference>
<comment type="caution">
    <text evidence="4">The sequence shown here is derived from an EMBL/GenBank/DDBJ whole genome shotgun (WGS) entry which is preliminary data.</text>
</comment>
<keyword evidence="5" id="KW-1185">Reference proteome</keyword>
<dbReference type="PANTHER" id="PTHR43420:SF47">
    <property type="entry name" value="N-ACETYLTRANSFERASE DOMAIN-CONTAINING PROTEIN"/>
    <property type="match status" value="1"/>
</dbReference>
<name>A0A4U0H7S5_9SPHI</name>
<dbReference type="OrthoDB" id="9800604at2"/>
<sequence length="173" mass="19975">MFTIRMAATEDVLTIHQLAHQIYPSTYKDVLSQEQIDFMLENIYGILALKKSMLDGQEFYLLFDEDGGAMGFIALLEQKNEISPLRIEKLYLLPETQGKGCGTLLIDFATNEAIERGKTILELNVNRGNKAYHFYLKQGFLVTQQVDIPYYKYILDDFVMQKDCSLLTRKRTI</sequence>
<evidence type="ECO:0000256" key="2">
    <source>
        <dbReference type="ARBA" id="ARBA00023315"/>
    </source>
</evidence>
<dbReference type="Proteomes" id="UP000309872">
    <property type="component" value="Unassembled WGS sequence"/>
</dbReference>
<keyword evidence="2" id="KW-0012">Acyltransferase</keyword>
<protein>
    <submittedName>
        <fullName evidence="4">GNAT family N-acetyltransferase</fullName>
    </submittedName>
</protein>
<dbReference type="PROSITE" id="PS51186">
    <property type="entry name" value="GNAT"/>
    <property type="match status" value="1"/>
</dbReference>
<organism evidence="4 5">
    <name type="scientific">Sphingobacterium alkalisoli</name>
    <dbReference type="NCBI Taxonomy" id="1874115"/>
    <lineage>
        <taxon>Bacteria</taxon>
        <taxon>Pseudomonadati</taxon>
        <taxon>Bacteroidota</taxon>
        <taxon>Sphingobacteriia</taxon>
        <taxon>Sphingobacteriales</taxon>
        <taxon>Sphingobacteriaceae</taxon>
        <taxon>Sphingobacterium</taxon>
    </lineage>
</organism>